<evidence type="ECO:0000313" key="1">
    <source>
        <dbReference type="EMBL" id="MXG91633.1"/>
    </source>
</evidence>
<gene>
    <name evidence="1" type="ORF">GRQ65_18985</name>
</gene>
<dbReference type="Gene3D" id="3.60.21.10">
    <property type="match status" value="1"/>
</dbReference>
<dbReference type="SUPFAM" id="SSF56300">
    <property type="entry name" value="Metallo-dependent phosphatases"/>
    <property type="match status" value="1"/>
</dbReference>
<dbReference type="EMBL" id="WUEK01000014">
    <property type="protein sequence ID" value="MXG91633.1"/>
    <property type="molecule type" value="Genomic_DNA"/>
</dbReference>
<accession>A0A6L7EW55</accession>
<protein>
    <recommendedName>
        <fullName evidence="3">Calcineurin-like phosphoesterase domain-containing protein</fullName>
    </recommendedName>
</protein>
<evidence type="ECO:0000313" key="2">
    <source>
        <dbReference type="Proteomes" id="UP000473325"/>
    </source>
</evidence>
<evidence type="ECO:0008006" key="3">
    <source>
        <dbReference type="Google" id="ProtNLM"/>
    </source>
</evidence>
<reference evidence="1 2" key="1">
    <citation type="submission" date="2019-12" db="EMBL/GenBank/DDBJ databases">
        <authorList>
            <person name="Kun Z."/>
        </authorList>
    </citation>
    <scope>NUCLEOTIDE SEQUENCE [LARGE SCALE GENOMIC DNA]</scope>
    <source>
        <strain evidence="1 2">YIM 123512</strain>
    </source>
</reference>
<dbReference type="InterPro" id="IPR029052">
    <property type="entry name" value="Metallo-depent_PP-like"/>
</dbReference>
<dbReference type="Proteomes" id="UP000473325">
    <property type="component" value="Unassembled WGS sequence"/>
</dbReference>
<dbReference type="AlphaFoldDB" id="A0A6L7EW55"/>
<dbReference type="RefSeq" id="WP_160879574.1">
    <property type="nucleotide sequence ID" value="NZ_WUEK01000014.1"/>
</dbReference>
<keyword evidence="2" id="KW-1185">Reference proteome</keyword>
<proteinExistence type="predicted"/>
<name>A0A6L7EW55_9ACTN</name>
<sequence length="261" mass="28440">MIVALLGDLEGDRDWAVDRLRVIGERGDVRMVLQLGDLRFGMGPDPDGYLDAIDSACADHGLEMWSIGGNHEHWARLDELWSLPEWQLPDGSLAPLRLRERVLMLPRGHRWELGARSFVALGGAPSVNVTQLTEGVDWWPSEVVEERHVDATVAGGSADVMLTHDSPGPPYCTAPVGEIITGNPWGRPDSTLAYAQTGIDRITRAVTGVAPRLLVHGHFHVGGEAVVHLPGACRPTMVWSLGANGDEANLRYLDMETLVDP</sequence>
<organism evidence="1 2">
    <name type="scientific">Nocardioides flavescens</name>
    <dbReference type="NCBI Taxonomy" id="2691959"/>
    <lineage>
        <taxon>Bacteria</taxon>
        <taxon>Bacillati</taxon>
        <taxon>Actinomycetota</taxon>
        <taxon>Actinomycetes</taxon>
        <taxon>Propionibacteriales</taxon>
        <taxon>Nocardioidaceae</taxon>
        <taxon>Nocardioides</taxon>
    </lineage>
</organism>
<comment type="caution">
    <text evidence="1">The sequence shown here is derived from an EMBL/GenBank/DDBJ whole genome shotgun (WGS) entry which is preliminary data.</text>
</comment>